<dbReference type="VEuPathDB" id="TrichDB:TVAG_186470"/>
<sequence length="502" mass="58714">MCRSADEIMKIISNCKLSISQSITLFEKLSNEHNKEAMLGIIKSATIDLNANETEVTKLLDTFVRILDLPILNDLVTFYKPKGISLKTYMKELKSIVKIYQESSEALAKTRVFQGSTRREDLELKIRTKLNSFKQSLDYKYNGFYDGRRMVTNQTSQDLYDLESLIVQYMSSNQNELPDVSRLRMENLQSDNNYLKKKDETNSALLEKYAKNLEKYKKLYNDALKQSQAQDSIRMGTIQNLKNQLITLKNSNDQIPALRTENTRLKADVQKLTSEKQRLNEQYEDLSIQFRTVQQRENAQIESLNVELTNAKRYVQAYTNVSKENGSLKVEIKRLKTENERLNTEIEYLNDEIKRLNDDLGFLNQNRVVRENNLNETIRQKDVQIARLQQENRELNQMPRYKVDANKIISIWDKIEDAPEVIEIPIISNDDKHILEKIQGRLMSAVTKRANNLNEDDMQELDQLYRMIQKFISKKSSPKAQKVYKFMDRMHNALNIIEAIPH</sequence>
<feature type="coiled-coil region" evidence="1">
    <location>
        <begin position="206"/>
        <end position="398"/>
    </location>
</feature>
<dbReference type="RefSeq" id="XP_001584325.1">
    <property type="nucleotide sequence ID" value="XM_001584275.1"/>
</dbReference>
<dbReference type="EMBL" id="DS113179">
    <property type="protein sequence ID" value="EAY23339.1"/>
    <property type="molecule type" value="Genomic_DNA"/>
</dbReference>
<evidence type="ECO:0000313" key="3">
    <source>
        <dbReference type="Proteomes" id="UP000001542"/>
    </source>
</evidence>
<organism evidence="2 3">
    <name type="scientific">Trichomonas vaginalis (strain ATCC PRA-98 / G3)</name>
    <dbReference type="NCBI Taxonomy" id="412133"/>
    <lineage>
        <taxon>Eukaryota</taxon>
        <taxon>Metamonada</taxon>
        <taxon>Parabasalia</taxon>
        <taxon>Trichomonadida</taxon>
        <taxon>Trichomonadidae</taxon>
        <taxon>Trichomonas</taxon>
    </lineage>
</organism>
<keyword evidence="1" id="KW-0175">Coiled coil</keyword>
<accession>A2D8U0</accession>
<protein>
    <submittedName>
        <fullName evidence="2">Uncharacterized protein</fullName>
    </submittedName>
</protein>
<reference evidence="2" key="2">
    <citation type="journal article" date="2007" name="Science">
        <title>Draft genome sequence of the sexually transmitted pathogen Trichomonas vaginalis.</title>
        <authorList>
            <person name="Carlton J.M."/>
            <person name="Hirt R.P."/>
            <person name="Silva J.C."/>
            <person name="Delcher A.L."/>
            <person name="Schatz M."/>
            <person name="Zhao Q."/>
            <person name="Wortman J.R."/>
            <person name="Bidwell S.L."/>
            <person name="Alsmark U.C.M."/>
            <person name="Besteiro S."/>
            <person name="Sicheritz-Ponten T."/>
            <person name="Noel C.J."/>
            <person name="Dacks J.B."/>
            <person name="Foster P.G."/>
            <person name="Simillion C."/>
            <person name="Van de Peer Y."/>
            <person name="Miranda-Saavedra D."/>
            <person name="Barton G.J."/>
            <person name="Westrop G.D."/>
            <person name="Mueller S."/>
            <person name="Dessi D."/>
            <person name="Fiori P.L."/>
            <person name="Ren Q."/>
            <person name="Paulsen I."/>
            <person name="Zhang H."/>
            <person name="Bastida-Corcuera F.D."/>
            <person name="Simoes-Barbosa A."/>
            <person name="Brown M.T."/>
            <person name="Hayes R.D."/>
            <person name="Mukherjee M."/>
            <person name="Okumura C.Y."/>
            <person name="Schneider R."/>
            <person name="Smith A.J."/>
            <person name="Vanacova S."/>
            <person name="Villalvazo M."/>
            <person name="Haas B.J."/>
            <person name="Pertea M."/>
            <person name="Feldblyum T.V."/>
            <person name="Utterback T.R."/>
            <person name="Shu C.L."/>
            <person name="Osoegawa K."/>
            <person name="de Jong P.J."/>
            <person name="Hrdy I."/>
            <person name="Horvathova L."/>
            <person name="Zubacova Z."/>
            <person name="Dolezal P."/>
            <person name="Malik S.B."/>
            <person name="Logsdon J.M. Jr."/>
            <person name="Henze K."/>
            <person name="Gupta A."/>
            <person name="Wang C.C."/>
            <person name="Dunne R.L."/>
            <person name="Upcroft J.A."/>
            <person name="Upcroft P."/>
            <person name="White O."/>
            <person name="Salzberg S.L."/>
            <person name="Tang P."/>
            <person name="Chiu C.-H."/>
            <person name="Lee Y.-S."/>
            <person name="Embley T.M."/>
            <person name="Coombs G.H."/>
            <person name="Mottram J.C."/>
            <person name="Tachezy J."/>
            <person name="Fraser-Liggett C.M."/>
            <person name="Johnson P.J."/>
        </authorList>
    </citation>
    <scope>NUCLEOTIDE SEQUENCE [LARGE SCALE GENOMIC DNA]</scope>
    <source>
        <strain evidence="2">G3</strain>
    </source>
</reference>
<dbReference type="InParanoid" id="A2D8U0"/>
<dbReference type="VEuPathDB" id="TrichDB:TVAGG3_0388140"/>
<reference evidence="2" key="1">
    <citation type="submission" date="2006-10" db="EMBL/GenBank/DDBJ databases">
        <authorList>
            <person name="Amadeo P."/>
            <person name="Zhao Q."/>
            <person name="Wortman J."/>
            <person name="Fraser-Liggett C."/>
            <person name="Carlton J."/>
        </authorList>
    </citation>
    <scope>NUCLEOTIDE SEQUENCE</scope>
    <source>
        <strain evidence="2">G3</strain>
    </source>
</reference>
<dbReference type="SMR" id="A2D8U0"/>
<evidence type="ECO:0000313" key="2">
    <source>
        <dbReference type="EMBL" id="EAY23339.1"/>
    </source>
</evidence>
<dbReference type="KEGG" id="tva:5468901"/>
<dbReference type="Gene3D" id="1.10.287.1490">
    <property type="match status" value="1"/>
</dbReference>
<proteinExistence type="predicted"/>
<name>A2D8U0_TRIV3</name>
<gene>
    <name evidence="2" type="ORF">TVAG_186470</name>
</gene>
<dbReference type="Proteomes" id="UP000001542">
    <property type="component" value="Unassembled WGS sequence"/>
</dbReference>
<evidence type="ECO:0000256" key="1">
    <source>
        <dbReference type="SAM" id="Coils"/>
    </source>
</evidence>
<dbReference type="AlphaFoldDB" id="A2D8U0"/>
<keyword evidence="3" id="KW-1185">Reference proteome</keyword>